<keyword evidence="2" id="KW-1133">Transmembrane helix</keyword>
<protein>
    <submittedName>
        <fullName evidence="5">Uncharacterized protein</fullName>
    </submittedName>
</protein>
<keyword evidence="6" id="KW-1185">Reference proteome</keyword>
<dbReference type="Proteomes" id="UP000218689">
    <property type="component" value="Unassembled WGS sequence"/>
</dbReference>
<feature type="region of interest" description="Disordered" evidence="1">
    <location>
        <begin position="358"/>
        <end position="383"/>
    </location>
</feature>
<evidence type="ECO:0000313" key="5">
    <source>
        <dbReference type="EMBL" id="GAX48034.1"/>
    </source>
</evidence>
<dbReference type="Pfam" id="PF11797">
    <property type="entry name" value="WxLIP_HBD"/>
    <property type="match status" value="1"/>
</dbReference>
<evidence type="ECO:0000259" key="3">
    <source>
        <dbReference type="Pfam" id="PF06030"/>
    </source>
</evidence>
<dbReference type="InterPro" id="IPR010317">
    <property type="entry name" value="WxLIP_PGBD"/>
</dbReference>
<dbReference type="EMBL" id="BEDT01000004">
    <property type="protein sequence ID" value="GAX48034.1"/>
    <property type="molecule type" value="Genomic_DNA"/>
</dbReference>
<feature type="transmembrane region" description="Helical" evidence="2">
    <location>
        <begin position="333"/>
        <end position="354"/>
    </location>
</feature>
<sequence>MTKIRKCLMVIAAIFAMVLLGGIGQTVSANEFNFSVTPVRPDNQIGKSSYFNLQMTPGQSQTLTVTVSNTTEKTVVVEAAIASATTNINGVVEYSPNKIKQDKTLTYNLANQAKIPAEITLTPKSTQQVKVDVTMPNVPFSGVIAGGITFKEKDSDADKAKAKGISIQNKYAYVIALLMQQDSTRVAPNLQLTSAAPGQVNYRNVINANLQNPKAGYLNQMYVQATVKGVSNTSLVYTADKEMMQMAPNTNFDYPISIGEGKRIEPGKYQLTMTVYGQKDDNGQYSYQDAQGNTQKFEYKWQFTQDFTISGETARKLNARDVTVLPEPWYHSWMIWAGAVLVLLALFFLFFLLGKRRKDDEEEKDSAKKQAKKADKNSEKVAG</sequence>
<gene>
    <name evidence="5" type="ORF">RsY01_1648</name>
</gene>
<organism evidence="5 6">
    <name type="scientific">Pseudolactococcus reticulitermitis</name>
    <dbReference type="NCBI Taxonomy" id="2025039"/>
    <lineage>
        <taxon>Bacteria</taxon>
        <taxon>Bacillati</taxon>
        <taxon>Bacillota</taxon>
        <taxon>Bacilli</taxon>
        <taxon>Lactobacillales</taxon>
        <taxon>Streptococcaceae</taxon>
        <taxon>Pseudolactococcus</taxon>
    </lineage>
</organism>
<feature type="domain" description="WxL Interacting Protein host binding" evidence="4">
    <location>
        <begin position="163"/>
        <end position="318"/>
    </location>
</feature>
<keyword evidence="2" id="KW-0812">Transmembrane</keyword>
<evidence type="ECO:0000256" key="2">
    <source>
        <dbReference type="SAM" id="Phobius"/>
    </source>
</evidence>
<feature type="compositionally biased region" description="Basic and acidic residues" evidence="1">
    <location>
        <begin position="365"/>
        <end position="383"/>
    </location>
</feature>
<dbReference type="OrthoDB" id="2148359at2"/>
<name>A0A224XD29_9LACT</name>
<keyword evidence="2" id="KW-0472">Membrane</keyword>
<evidence type="ECO:0000259" key="4">
    <source>
        <dbReference type="Pfam" id="PF11797"/>
    </source>
</evidence>
<accession>A0A224XD29</accession>
<dbReference type="InterPro" id="IPR021759">
    <property type="entry name" value="WxLIP_HBD"/>
</dbReference>
<reference evidence="6" key="1">
    <citation type="submission" date="2017-08" db="EMBL/GenBank/DDBJ databases">
        <title>Draft genome sequence of Lactococcus sp. strain Rs-Y01, isolated from the gut of the lower termite Reticulitermes speratus.</title>
        <authorList>
            <person name="Ohkuma M."/>
            <person name="Yuki M."/>
        </authorList>
    </citation>
    <scope>NUCLEOTIDE SEQUENCE [LARGE SCALE GENOMIC DNA]</scope>
    <source>
        <strain evidence="6">Rs-Y01</strain>
    </source>
</reference>
<feature type="domain" description="WxL Interacting Protein peptidoglycan binding" evidence="3">
    <location>
        <begin position="34"/>
        <end position="152"/>
    </location>
</feature>
<proteinExistence type="predicted"/>
<comment type="caution">
    <text evidence="5">The sequence shown here is derived from an EMBL/GenBank/DDBJ whole genome shotgun (WGS) entry which is preliminary data.</text>
</comment>
<evidence type="ECO:0000313" key="6">
    <source>
        <dbReference type="Proteomes" id="UP000218689"/>
    </source>
</evidence>
<evidence type="ECO:0000256" key="1">
    <source>
        <dbReference type="SAM" id="MobiDB-lite"/>
    </source>
</evidence>
<dbReference type="AlphaFoldDB" id="A0A224XD29"/>
<dbReference type="RefSeq" id="WP_094785075.1">
    <property type="nucleotide sequence ID" value="NZ_BEDT01000004.1"/>
</dbReference>
<dbReference type="Pfam" id="PF06030">
    <property type="entry name" value="WxLIP_PGBD"/>
    <property type="match status" value="1"/>
</dbReference>